<dbReference type="STRING" id="1121391.SAMN02745206_03233"/>
<keyword evidence="2 7" id="KW-0409">Iron storage</keyword>
<evidence type="ECO:0000259" key="8">
    <source>
        <dbReference type="PROSITE" id="PS50905"/>
    </source>
</evidence>
<dbReference type="GO" id="GO:0006879">
    <property type="term" value="P:intracellular iron ion homeostasis"/>
    <property type="evidence" value="ECO:0007669"/>
    <property type="project" value="UniProtKB-KW"/>
</dbReference>
<feature type="binding site" evidence="6">
    <location>
        <position position="17"/>
    </location>
    <ligand>
        <name>Fe cation</name>
        <dbReference type="ChEBI" id="CHEBI:24875"/>
        <label>1</label>
    </ligand>
</feature>
<evidence type="ECO:0000256" key="1">
    <source>
        <dbReference type="ARBA" id="ARBA00006950"/>
    </source>
</evidence>
<dbReference type="FunFam" id="1.20.1260.10:FF:000001">
    <property type="entry name" value="Non-heme ferritin"/>
    <property type="match status" value="1"/>
</dbReference>
<name>A0A1M5GXG6_9BACT</name>
<evidence type="ECO:0000256" key="6">
    <source>
        <dbReference type="PIRSR" id="PIRSR601519-1"/>
    </source>
</evidence>
<evidence type="ECO:0000313" key="9">
    <source>
        <dbReference type="EMBL" id="SHG08377.1"/>
    </source>
</evidence>
<comment type="function">
    <text evidence="7">Iron-storage protein.</text>
</comment>
<dbReference type="AlphaFoldDB" id="A0A1M5GXG6"/>
<comment type="similarity">
    <text evidence="1 7">Belongs to the ferritin family. Prokaryotic subfamily.</text>
</comment>
<dbReference type="Proteomes" id="UP000184076">
    <property type="component" value="Unassembled WGS sequence"/>
</dbReference>
<dbReference type="Pfam" id="PF00210">
    <property type="entry name" value="Ferritin"/>
    <property type="match status" value="1"/>
</dbReference>
<comment type="subcellular location">
    <subcellularLocation>
        <location evidence="7">Cytoplasm</location>
    </subcellularLocation>
</comment>
<feature type="binding site" evidence="6">
    <location>
        <position position="50"/>
    </location>
    <ligand>
        <name>Fe cation</name>
        <dbReference type="ChEBI" id="CHEBI:24875"/>
        <label>1</label>
    </ligand>
</feature>
<dbReference type="InterPro" id="IPR012347">
    <property type="entry name" value="Ferritin-like"/>
</dbReference>
<feature type="domain" description="Ferritin-like diiron" evidence="8">
    <location>
        <begin position="1"/>
        <end position="145"/>
    </location>
</feature>
<gene>
    <name evidence="9" type="ORF">SAMN02745206_03233</name>
</gene>
<evidence type="ECO:0000313" key="10">
    <source>
        <dbReference type="Proteomes" id="UP000184076"/>
    </source>
</evidence>
<keyword evidence="7" id="KW-0963">Cytoplasm</keyword>
<dbReference type="CDD" id="cd01055">
    <property type="entry name" value="Nonheme_Ferritin"/>
    <property type="match status" value="1"/>
</dbReference>
<evidence type="ECO:0000256" key="2">
    <source>
        <dbReference type="ARBA" id="ARBA00022434"/>
    </source>
</evidence>
<dbReference type="GO" id="GO:0005829">
    <property type="term" value="C:cytosol"/>
    <property type="evidence" value="ECO:0007669"/>
    <property type="project" value="TreeGrafter"/>
</dbReference>
<dbReference type="InterPro" id="IPR041719">
    <property type="entry name" value="Ferritin_prok"/>
</dbReference>
<organism evidence="9 10">
    <name type="scientific">Desulfacinum infernum DSM 9756</name>
    <dbReference type="NCBI Taxonomy" id="1121391"/>
    <lineage>
        <taxon>Bacteria</taxon>
        <taxon>Pseudomonadati</taxon>
        <taxon>Thermodesulfobacteriota</taxon>
        <taxon>Syntrophobacteria</taxon>
        <taxon>Syntrophobacterales</taxon>
        <taxon>Syntrophobacteraceae</taxon>
        <taxon>Desulfacinum</taxon>
    </lineage>
</organism>
<dbReference type="PROSITE" id="PS50905">
    <property type="entry name" value="FERRITIN_LIKE"/>
    <property type="match status" value="1"/>
</dbReference>
<dbReference type="EC" id="1.16.3.2" evidence="7"/>
<dbReference type="GO" id="GO:0008198">
    <property type="term" value="F:ferrous iron binding"/>
    <property type="evidence" value="ECO:0007669"/>
    <property type="project" value="TreeGrafter"/>
</dbReference>
<dbReference type="PANTHER" id="PTHR11431:SF127">
    <property type="entry name" value="BACTERIAL NON-HEME FERRITIN"/>
    <property type="match status" value="1"/>
</dbReference>
<evidence type="ECO:0000256" key="5">
    <source>
        <dbReference type="ARBA" id="ARBA00023004"/>
    </source>
</evidence>
<proteinExistence type="inferred from homology"/>
<dbReference type="EMBL" id="FQVB01000040">
    <property type="protein sequence ID" value="SHG08377.1"/>
    <property type="molecule type" value="Genomic_DNA"/>
</dbReference>
<dbReference type="Gene3D" id="1.20.1260.10">
    <property type="match status" value="1"/>
</dbReference>
<dbReference type="RefSeq" id="WP_073041307.1">
    <property type="nucleotide sequence ID" value="NZ_FQVB01000040.1"/>
</dbReference>
<evidence type="ECO:0000256" key="3">
    <source>
        <dbReference type="ARBA" id="ARBA00022723"/>
    </source>
</evidence>
<dbReference type="SUPFAM" id="SSF47240">
    <property type="entry name" value="Ferritin-like"/>
    <property type="match status" value="1"/>
</dbReference>
<protein>
    <recommendedName>
        <fullName evidence="7">Ferritin</fullName>
        <ecNumber evidence="7">1.16.3.2</ecNumber>
    </recommendedName>
</protein>
<evidence type="ECO:0000256" key="7">
    <source>
        <dbReference type="RuleBase" id="RU361145"/>
    </source>
</evidence>
<keyword evidence="4" id="KW-0560">Oxidoreductase</keyword>
<dbReference type="InterPro" id="IPR009040">
    <property type="entry name" value="Ferritin-like_diiron"/>
</dbReference>
<dbReference type="GO" id="GO:0004322">
    <property type="term" value="F:ferroxidase activity"/>
    <property type="evidence" value="ECO:0007669"/>
    <property type="project" value="TreeGrafter"/>
</dbReference>
<keyword evidence="5 6" id="KW-0408">Iron</keyword>
<keyword evidence="10" id="KW-1185">Reference proteome</keyword>
<dbReference type="InterPro" id="IPR009078">
    <property type="entry name" value="Ferritin-like_SF"/>
</dbReference>
<dbReference type="InterPro" id="IPR008331">
    <property type="entry name" value="Ferritin_DPS_dom"/>
</dbReference>
<evidence type="ECO:0000256" key="4">
    <source>
        <dbReference type="ARBA" id="ARBA00023002"/>
    </source>
</evidence>
<comment type="catalytic activity">
    <reaction evidence="7">
        <text>4 Fe(2+) + O2 + 6 H2O = 4 iron(III) oxide-hydroxide + 12 H(+)</text>
        <dbReference type="Rhea" id="RHEA:11972"/>
        <dbReference type="ChEBI" id="CHEBI:15377"/>
        <dbReference type="ChEBI" id="CHEBI:15378"/>
        <dbReference type="ChEBI" id="CHEBI:15379"/>
        <dbReference type="ChEBI" id="CHEBI:29033"/>
        <dbReference type="ChEBI" id="CHEBI:78619"/>
        <dbReference type="EC" id="1.16.3.2"/>
    </reaction>
</comment>
<dbReference type="GO" id="GO:0008199">
    <property type="term" value="F:ferric iron binding"/>
    <property type="evidence" value="ECO:0007669"/>
    <property type="project" value="InterPro"/>
</dbReference>
<dbReference type="InterPro" id="IPR001519">
    <property type="entry name" value="Ferritin"/>
</dbReference>
<feature type="binding site" evidence="6">
    <location>
        <position position="127"/>
    </location>
    <ligand>
        <name>Fe cation</name>
        <dbReference type="ChEBI" id="CHEBI:24875"/>
        <label>1</label>
    </ligand>
</feature>
<feature type="binding site" evidence="6">
    <location>
        <position position="53"/>
    </location>
    <ligand>
        <name>Fe cation</name>
        <dbReference type="ChEBI" id="CHEBI:24875"/>
        <label>1</label>
    </ligand>
</feature>
<sequence length="178" mass="19934">MLSEKMQGALNAQINAELYSSYLYLAMAAHLNEVSLGGFARWMEAQALEELTHAMKIYDYVNERGGRVTLAAIEAPPSQWDSPLHVFEEVYKHEQKVTGLINDLVDLAIAERDHATNNFLQWFVKEQVEEEASADEILQKIKLMENAQGGLFMLDRELGQRVFNLPPGTTLVAPPASA</sequence>
<dbReference type="GO" id="GO:0006826">
    <property type="term" value="P:iron ion transport"/>
    <property type="evidence" value="ECO:0007669"/>
    <property type="project" value="InterPro"/>
</dbReference>
<keyword evidence="3 6" id="KW-0479">Metal-binding</keyword>
<dbReference type="PANTHER" id="PTHR11431">
    <property type="entry name" value="FERRITIN"/>
    <property type="match status" value="1"/>
</dbReference>
<dbReference type="OrthoDB" id="9801481at2"/>
<accession>A0A1M5GXG6</accession>
<reference evidence="10" key="1">
    <citation type="submission" date="2016-11" db="EMBL/GenBank/DDBJ databases">
        <authorList>
            <person name="Varghese N."/>
            <person name="Submissions S."/>
        </authorList>
    </citation>
    <scope>NUCLEOTIDE SEQUENCE [LARGE SCALE GENOMIC DNA]</scope>
    <source>
        <strain evidence="10">DSM 9756</strain>
    </source>
</reference>
<feature type="binding site" evidence="6">
    <location>
        <position position="94"/>
    </location>
    <ligand>
        <name>Fe cation</name>
        <dbReference type="ChEBI" id="CHEBI:24875"/>
        <label>1</label>
    </ligand>
</feature>
<dbReference type="GO" id="GO:0042802">
    <property type="term" value="F:identical protein binding"/>
    <property type="evidence" value="ECO:0007669"/>
    <property type="project" value="UniProtKB-ARBA"/>
</dbReference>